<evidence type="ECO:0000313" key="2">
    <source>
        <dbReference type="Proteomes" id="UP001233999"/>
    </source>
</evidence>
<dbReference type="EMBL" id="JASPKZ010003087">
    <property type="protein sequence ID" value="KAJ9593910.1"/>
    <property type="molecule type" value="Genomic_DNA"/>
</dbReference>
<sequence>FYYYDGYLSPPGEQFGMKDVRPRLTWLRVWTFTHLMFRHEMCVQDVYRVRQCHLISDTIFRTLLTRRPGFSPWQVGGLVEQIASMEDFRSFRFRNYNLYFGPSVSSLNCASFYDFTHDLNFTYDLGTPHTVFGRLPFH</sequence>
<name>A0AAD8A839_DIPPU</name>
<feature type="non-terminal residue" evidence="1">
    <location>
        <position position="1"/>
    </location>
</feature>
<accession>A0AAD8A839</accession>
<organism evidence="1 2">
    <name type="scientific">Diploptera punctata</name>
    <name type="common">Pacific beetle cockroach</name>
    <dbReference type="NCBI Taxonomy" id="6984"/>
    <lineage>
        <taxon>Eukaryota</taxon>
        <taxon>Metazoa</taxon>
        <taxon>Ecdysozoa</taxon>
        <taxon>Arthropoda</taxon>
        <taxon>Hexapoda</taxon>
        <taxon>Insecta</taxon>
        <taxon>Pterygota</taxon>
        <taxon>Neoptera</taxon>
        <taxon>Polyneoptera</taxon>
        <taxon>Dictyoptera</taxon>
        <taxon>Blattodea</taxon>
        <taxon>Blaberoidea</taxon>
        <taxon>Blaberidae</taxon>
        <taxon>Diplopterinae</taxon>
        <taxon>Diploptera</taxon>
    </lineage>
</organism>
<reference evidence="1" key="2">
    <citation type="submission" date="2023-05" db="EMBL/GenBank/DDBJ databases">
        <authorList>
            <person name="Fouks B."/>
        </authorList>
    </citation>
    <scope>NUCLEOTIDE SEQUENCE</scope>
    <source>
        <strain evidence="1">Stay&amp;Tobe</strain>
        <tissue evidence="1">Testes</tissue>
    </source>
</reference>
<reference evidence="1" key="1">
    <citation type="journal article" date="2023" name="IScience">
        <title>Live-bearing cockroach genome reveals convergent evolutionary mechanisms linked to viviparity in insects and beyond.</title>
        <authorList>
            <person name="Fouks B."/>
            <person name="Harrison M.C."/>
            <person name="Mikhailova A.A."/>
            <person name="Marchal E."/>
            <person name="English S."/>
            <person name="Carruthers M."/>
            <person name="Jennings E.C."/>
            <person name="Chiamaka E.L."/>
            <person name="Frigard R.A."/>
            <person name="Pippel M."/>
            <person name="Attardo G.M."/>
            <person name="Benoit J.B."/>
            <person name="Bornberg-Bauer E."/>
            <person name="Tobe S.S."/>
        </authorList>
    </citation>
    <scope>NUCLEOTIDE SEQUENCE</scope>
    <source>
        <strain evidence="1">Stay&amp;Tobe</strain>
    </source>
</reference>
<evidence type="ECO:0000313" key="1">
    <source>
        <dbReference type="EMBL" id="KAJ9593910.1"/>
    </source>
</evidence>
<proteinExistence type="predicted"/>
<keyword evidence="2" id="KW-1185">Reference proteome</keyword>
<gene>
    <name evidence="1" type="ORF">L9F63_014670</name>
</gene>
<dbReference type="Proteomes" id="UP001233999">
    <property type="component" value="Unassembled WGS sequence"/>
</dbReference>
<dbReference type="AlphaFoldDB" id="A0AAD8A839"/>
<protein>
    <submittedName>
        <fullName evidence="1">Uncharacterized protein</fullName>
    </submittedName>
</protein>
<feature type="non-terminal residue" evidence="1">
    <location>
        <position position="138"/>
    </location>
</feature>
<comment type="caution">
    <text evidence="1">The sequence shown here is derived from an EMBL/GenBank/DDBJ whole genome shotgun (WGS) entry which is preliminary data.</text>
</comment>